<evidence type="ECO:0000256" key="6">
    <source>
        <dbReference type="ARBA" id="ARBA00023139"/>
    </source>
</evidence>
<dbReference type="InterPro" id="IPR038669">
    <property type="entry name" value="TbpB_N-lobe_sf"/>
</dbReference>
<dbReference type="Pfam" id="PF17484">
    <property type="entry name" value="TbpB_A"/>
    <property type="match status" value="1"/>
</dbReference>
<evidence type="ECO:0000256" key="9">
    <source>
        <dbReference type="ARBA" id="ARBA00023628"/>
    </source>
</evidence>
<dbReference type="Proteomes" id="UP000054123">
    <property type="component" value="Unassembled WGS sequence"/>
</dbReference>
<dbReference type="STRING" id="1122190.GCA_000621105_01241"/>
<organism evidence="14 15">
    <name type="scientific">Mannheimia granulomatis</name>
    <dbReference type="NCBI Taxonomy" id="85402"/>
    <lineage>
        <taxon>Bacteria</taxon>
        <taxon>Pseudomonadati</taxon>
        <taxon>Pseudomonadota</taxon>
        <taxon>Gammaproteobacteria</taxon>
        <taxon>Pasteurellales</taxon>
        <taxon>Pasteurellaceae</taxon>
        <taxon>Mannheimia</taxon>
    </lineage>
</organism>
<dbReference type="PATRIC" id="fig|1450449.3.peg.572"/>
<dbReference type="RefSeq" id="WP_042801825.1">
    <property type="nucleotide sequence ID" value="NZ_AVSP01000006.1"/>
</dbReference>
<evidence type="ECO:0000256" key="3">
    <source>
        <dbReference type="ARBA" id="ARBA00022729"/>
    </source>
</evidence>
<comment type="caution">
    <text evidence="14">The sequence shown here is derived from an EMBL/GenBank/DDBJ whole genome shotgun (WGS) entry which is preliminary data.</text>
</comment>
<evidence type="ECO:0000256" key="10">
    <source>
        <dbReference type="SAM" id="SignalP"/>
    </source>
</evidence>
<dbReference type="Pfam" id="PF01298">
    <property type="entry name" value="TbpB_B_D"/>
    <property type="match status" value="2"/>
</dbReference>
<protein>
    <recommendedName>
        <fullName evidence="9">Transferrin-binding protein B</fullName>
    </recommendedName>
</protein>
<evidence type="ECO:0000256" key="7">
    <source>
        <dbReference type="ARBA" id="ARBA00023237"/>
    </source>
</evidence>
<keyword evidence="4" id="KW-0843">Virulence</keyword>
<keyword evidence="5" id="KW-0472">Membrane</keyword>
<dbReference type="GO" id="GO:0009986">
    <property type="term" value="C:cell surface"/>
    <property type="evidence" value="ECO:0007669"/>
    <property type="project" value="UniProtKB-SubCell"/>
</dbReference>
<keyword evidence="15" id="KW-1185">Reference proteome</keyword>
<dbReference type="Gene3D" id="2.40.128.240">
    <property type="match status" value="1"/>
</dbReference>
<proteinExistence type="predicted"/>
<keyword evidence="3 10" id="KW-0732">Signal</keyword>
<feature type="domain" description="Transferrin-binding protein B C-lobe/N-lobe beta-barrel" evidence="11">
    <location>
        <begin position="459"/>
        <end position="596"/>
    </location>
</feature>
<dbReference type="InterPro" id="IPR011250">
    <property type="entry name" value="OMP/PagP_B-barrel"/>
</dbReference>
<dbReference type="AlphaFoldDB" id="A0A011MJR9"/>
<feature type="domain" description="Transferrin-binding protein B N-lobe handle" evidence="13">
    <location>
        <begin position="42"/>
        <end position="181"/>
    </location>
</feature>
<sequence>MFKLKQSFILINLAFLAACSGGSFDVDSVKQNTEKKAEYKPKYADDDSAPRRKVTDAEANALTQPGLGFETKIPYRNGYPVNRLNPTPAPAVYINEKDIVQINGSLSTLPHEAELRDKLNEDNRIVHSADKEKLDRQSNYNFVRAGFVAHQEPIGTRLNHSEKIHYEYHHGYLYYLGEKPATALPERTATYRGHWAYVTNAQHNPERFAGKSNDTDPLIKKDKGNAGSHYGATNLSLENINNEDPNGKIGHSTEINVNFSDKTLTGKLSSNGVVVKNQPQEIKERYTIEAKLNGNRFTGKAISSDKNSAYFGADSNTLEGGFFGPNAQELAGKFLADDKSIFVVFAGKRDSKEGDAEQAFDAVKVRLSDLSKTDLDTFGRATHLVIGGRQVPLLADGKSSFSEMAFDDVITRNIGGKNYKITVCCNNLDYVKFGTYEEEGSRDGYQYLVGERTAVKDLPSGKAHYRGTWNGVIDSKDGKRGGDSPSNKDGGTRALFDVDFGDKSIKGKLIANNGVDDRPMLSLDGKIQGNGFTGTAKTGTDGFNIDSGSTAGGTVVHLNAPFSGGFYGKNAAELGGVVHSAEANQDKVSITFGGKRQVEQ</sequence>
<evidence type="ECO:0000259" key="12">
    <source>
        <dbReference type="Pfam" id="PF17483"/>
    </source>
</evidence>
<evidence type="ECO:0000256" key="1">
    <source>
        <dbReference type="ARBA" id="ARBA00004241"/>
    </source>
</evidence>
<evidence type="ECO:0000256" key="4">
    <source>
        <dbReference type="ARBA" id="ARBA00023026"/>
    </source>
</evidence>
<evidence type="ECO:0000256" key="8">
    <source>
        <dbReference type="ARBA" id="ARBA00023288"/>
    </source>
</evidence>
<keyword evidence="7" id="KW-0998">Cell outer membrane</keyword>
<evidence type="ECO:0000313" key="14">
    <source>
        <dbReference type="EMBL" id="EXI62741.1"/>
    </source>
</evidence>
<accession>A0A011MJR9</accession>
<dbReference type="GO" id="GO:0009279">
    <property type="term" value="C:cell outer membrane"/>
    <property type="evidence" value="ECO:0007669"/>
    <property type="project" value="UniProtKB-SubCell"/>
</dbReference>
<dbReference type="InterPro" id="IPR001677">
    <property type="entry name" value="TbpB_B_D"/>
</dbReference>
<dbReference type="PROSITE" id="PS51257">
    <property type="entry name" value="PROKAR_LIPOPROTEIN"/>
    <property type="match status" value="1"/>
</dbReference>
<dbReference type="Gene3D" id="2.40.160.90">
    <property type="match status" value="2"/>
</dbReference>
<evidence type="ECO:0000313" key="15">
    <source>
        <dbReference type="Proteomes" id="UP000054123"/>
    </source>
</evidence>
<evidence type="ECO:0000259" key="13">
    <source>
        <dbReference type="Pfam" id="PF17484"/>
    </source>
</evidence>
<evidence type="ECO:0000256" key="5">
    <source>
        <dbReference type="ARBA" id="ARBA00023136"/>
    </source>
</evidence>
<reference evidence="14 15" key="1">
    <citation type="journal article" date="2014" name="Genome Announc.">
        <title>Genome Sequence of a Presumptive Mannheimia haemolytica Strain with an A1/A6-Cross-Reactive Serotype from a White-Tailed Deer (Odocoileus virginianus).</title>
        <authorList>
            <person name="Lawrence P.K."/>
            <person name="Bey R.F."/>
            <person name="Wiener B."/>
            <person name="Kittichotirat W."/>
            <person name="Bumgarner R.E."/>
        </authorList>
    </citation>
    <scope>NUCLEOTIDE SEQUENCE [LARGE SCALE GENOMIC DNA]</scope>
    <source>
        <strain evidence="14 15">PKL10</strain>
    </source>
</reference>
<dbReference type="InterPro" id="IPR035316">
    <property type="entry name" value="TbpB_C-lobe"/>
</dbReference>
<evidence type="ECO:0000256" key="2">
    <source>
        <dbReference type="ARBA" id="ARBA00004459"/>
    </source>
</evidence>
<dbReference type="Gene3D" id="2.40.128.250">
    <property type="match status" value="1"/>
</dbReference>
<dbReference type="InterPro" id="IPR038197">
    <property type="entry name" value="TbpB_C-lobe_sf"/>
</dbReference>
<feature type="domain" description="Transferrin-binding protein B C-lobe handle" evidence="12">
    <location>
        <begin position="359"/>
        <end position="453"/>
    </location>
</feature>
<dbReference type="InterPro" id="IPR035313">
    <property type="entry name" value="TbpB_N-lobe"/>
</dbReference>
<dbReference type="OrthoDB" id="5673741at2"/>
<feature type="signal peptide" evidence="10">
    <location>
        <begin position="1"/>
        <end position="25"/>
    </location>
</feature>
<comment type="subcellular location">
    <subcellularLocation>
        <location evidence="2">Cell outer membrane</location>
        <topology evidence="2">Lipid-anchor</topology>
    </subcellularLocation>
    <subcellularLocation>
        <location evidence="1">Cell surface</location>
    </subcellularLocation>
</comment>
<dbReference type="EMBL" id="JANJ01000002">
    <property type="protein sequence ID" value="EXI62741.1"/>
    <property type="molecule type" value="Genomic_DNA"/>
</dbReference>
<evidence type="ECO:0000259" key="11">
    <source>
        <dbReference type="Pfam" id="PF01298"/>
    </source>
</evidence>
<dbReference type="Pfam" id="PF17483">
    <property type="entry name" value="TbpB_C"/>
    <property type="match status" value="1"/>
</dbReference>
<gene>
    <name evidence="14" type="ORF">AK33_03020</name>
</gene>
<name>A0A011MJR9_9PAST</name>
<keyword evidence="6" id="KW-0564">Palmitate</keyword>
<keyword evidence="8" id="KW-0449">Lipoprotein</keyword>
<dbReference type="SUPFAM" id="SSF56925">
    <property type="entry name" value="OMPA-like"/>
    <property type="match status" value="2"/>
</dbReference>
<feature type="chain" id="PRO_5001462064" description="Transferrin-binding protein B" evidence="10">
    <location>
        <begin position="26"/>
        <end position="600"/>
    </location>
</feature>
<feature type="domain" description="Transferrin-binding protein B C-lobe/N-lobe beta-barrel" evidence="11">
    <location>
        <begin position="186"/>
        <end position="349"/>
    </location>
</feature>